<organism evidence="1 2">
    <name type="scientific">Ensete ventricosum</name>
    <name type="common">Abyssinian banana</name>
    <name type="synonym">Musa ensete</name>
    <dbReference type="NCBI Taxonomy" id="4639"/>
    <lineage>
        <taxon>Eukaryota</taxon>
        <taxon>Viridiplantae</taxon>
        <taxon>Streptophyta</taxon>
        <taxon>Embryophyta</taxon>
        <taxon>Tracheophyta</taxon>
        <taxon>Spermatophyta</taxon>
        <taxon>Magnoliopsida</taxon>
        <taxon>Liliopsida</taxon>
        <taxon>Zingiberales</taxon>
        <taxon>Musaceae</taxon>
        <taxon>Ensete</taxon>
    </lineage>
</organism>
<name>A0A426YXP5_ENSVE</name>
<dbReference type="Proteomes" id="UP000287651">
    <property type="component" value="Unassembled WGS sequence"/>
</dbReference>
<comment type="caution">
    <text evidence="1">The sequence shown here is derived from an EMBL/GenBank/DDBJ whole genome shotgun (WGS) entry which is preliminary data.</text>
</comment>
<evidence type="ECO:0000313" key="2">
    <source>
        <dbReference type="Proteomes" id="UP000287651"/>
    </source>
</evidence>
<accession>A0A426YXP5</accession>
<sequence length="78" mass="8684">MLADPDPRSGDLRLWVGRQAREPATELSTQGRIRTSVERSSARVESGLKGGVRFQYQGVGAERNPRCWLMVSFSSGFQ</sequence>
<gene>
    <name evidence="1" type="ORF">B296_00020676</name>
</gene>
<dbReference type="AlphaFoldDB" id="A0A426YXP5"/>
<protein>
    <submittedName>
        <fullName evidence="1">Uncharacterized protein</fullName>
    </submittedName>
</protein>
<evidence type="ECO:0000313" key="1">
    <source>
        <dbReference type="EMBL" id="RRT56488.1"/>
    </source>
</evidence>
<proteinExistence type="predicted"/>
<dbReference type="EMBL" id="AMZH03009606">
    <property type="protein sequence ID" value="RRT56488.1"/>
    <property type="molecule type" value="Genomic_DNA"/>
</dbReference>
<reference evidence="1 2" key="1">
    <citation type="journal article" date="2014" name="Agronomy (Basel)">
        <title>A Draft Genome Sequence for Ensete ventricosum, the Drought-Tolerant Tree Against Hunger.</title>
        <authorList>
            <person name="Harrison J."/>
            <person name="Moore K.A."/>
            <person name="Paszkiewicz K."/>
            <person name="Jones T."/>
            <person name="Grant M."/>
            <person name="Ambacheew D."/>
            <person name="Muzemil S."/>
            <person name="Studholme D.J."/>
        </authorList>
    </citation>
    <scope>NUCLEOTIDE SEQUENCE [LARGE SCALE GENOMIC DNA]</scope>
</reference>